<keyword evidence="3" id="KW-1185">Reference proteome</keyword>
<evidence type="ECO:0008006" key="4">
    <source>
        <dbReference type="Google" id="ProtNLM"/>
    </source>
</evidence>
<name>A0A3L6SLS4_PANMI</name>
<feature type="compositionally biased region" description="Low complexity" evidence="1">
    <location>
        <begin position="241"/>
        <end position="252"/>
    </location>
</feature>
<feature type="region of interest" description="Disordered" evidence="1">
    <location>
        <begin position="446"/>
        <end position="537"/>
    </location>
</feature>
<feature type="compositionally biased region" description="Polar residues" evidence="1">
    <location>
        <begin position="395"/>
        <end position="418"/>
    </location>
</feature>
<feature type="region of interest" description="Disordered" evidence="1">
    <location>
        <begin position="597"/>
        <end position="619"/>
    </location>
</feature>
<evidence type="ECO:0000256" key="1">
    <source>
        <dbReference type="SAM" id="MobiDB-lite"/>
    </source>
</evidence>
<comment type="caution">
    <text evidence="2">The sequence shown here is derived from an EMBL/GenBank/DDBJ whole genome shotgun (WGS) entry which is preliminary data.</text>
</comment>
<dbReference type="OrthoDB" id="694286at2759"/>
<evidence type="ECO:0000313" key="3">
    <source>
        <dbReference type="Proteomes" id="UP000275267"/>
    </source>
</evidence>
<proteinExistence type="predicted"/>
<feature type="compositionally biased region" description="Basic and acidic residues" evidence="1">
    <location>
        <begin position="484"/>
        <end position="493"/>
    </location>
</feature>
<evidence type="ECO:0000313" key="2">
    <source>
        <dbReference type="EMBL" id="RLN23579.1"/>
    </source>
</evidence>
<feature type="region of interest" description="Disordered" evidence="1">
    <location>
        <begin position="224"/>
        <end position="252"/>
    </location>
</feature>
<dbReference type="PANTHER" id="PTHR34835">
    <property type="entry name" value="OS07G0283600 PROTEIN-RELATED"/>
    <property type="match status" value="1"/>
</dbReference>
<dbReference type="EMBL" id="PQIB02000004">
    <property type="protein sequence ID" value="RLN23579.1"/>
    <property type="molecule type" value="Genomic_DNA"/>
</dbReference>
<sequence>MRDPAPATAAGSAVPIDQKKWPVSIRSSPAKFLDIVKALDEPLKAEVHAKNFGGLLLFKPHYLDRQLLSWLMRKLNPEIMKLEIGGGKELAVTEHSVWCVFQIPNSGGDPPFMKDDEARVKRRELGVQSFLFSNTDSYIRLEDVSFTEDLQNIGNKNWCKAVVDSLRKAARLYKKDFPQKGINAPITGCGIFLMHGLDTNPFSLPRCAFLDTKTIEEISAKDPTGCAAAPAPQVDRSRSDAAGTSAHAAGTSHYPGGHAPIFLQPPTVYSYPSFGASFGQSIADVVGRSRKSEALRILKAFDDSTSEAQKFMAKAVEYTSLSQELVAKAHHECFSAMQKLLVDARVDKIATNEATRSSRATNDDATSAHAASSSPIADPHKMPGPDDLHFEYPSRSPSPIESLAPDNNQEIFSSGNRSPPTPSALLGSLGLDSVVNLIQTSSLGDYFTDENERNDAQYDAPKSRRPTGAAASDVNGNGDGGVIGDRDAQRDVNADAPASEGAKEPDAAVGKNAEASKKVVAGKKKGPKAKAGGNNKRVKLQIAKDGQQRRDEHEKMLMHLRQVAADDISKLKSSIPGEACPNTPSCSLSFPEDPIDDIKSQTPPIRLSQEERKEGSRPNVPLSKALALRNKIAIDEKRETTLIDYNTDISFHGNDLITTFTDDKDGDSSILDFTVHCLRYDDIVHKEDSIGYRVFLSTSLYAQLKEAESIYMDDGIFIPVYAQRHYFVYCINLIHQRIDILDSINYFWTATGPDTCHEPIKNKLPSFMNAAFQKFKGMIYRVDLMHYLMFHPLNQADLPDELDVYRLGGRKVDWNSSQ</sequence>
<feature type="region of interest" description="Disordered" evidence="1">
    <location>
        <begin position="353"/>
        <end position="419"/>
    </location>
</feature>
<gene>
    <name evidence="2" type="ORF">C2845_PM07G11120</name>
</gene>
<protein>
    <recommendedName>
        <fullName evidence="4">Ubiquitin-like protease family profile domain-containing protein</fullName>
    </recommendedName>
</protein>
<reference evidence="3" key="1">
    <citation type="journal article" date="2019" name="Nat. Commun.">
        <title>The genome of broomcorn millet.</title>
        <authorList>
            <person name="Zou C."/>
            <person name="Miki D."/>
            <person name="Li D."/>
            <person name="Tang Q."/>
            <person name="Xiao L."/>
            <person name="Rajput S."/>
            <person name="Deng P."/>
            <person name="Jia W."/>
            <person name="Huang R."/>
            <person name="Zhang M."/>
            <person name="Sun Y."/>
            <person name="Hu J."/>
            <person name="Fu X."/>
            <person name="Schnable P.S."/>
            <person name="Li F."/>
            <person name="Zhang H."/>
            <person name="Feng B."/>
            <person name="Zhu X."/>
            <person name="Liu R."/>
            <person name="Schnable J.C."/>
            <person name="Zhu J.-K."/>
            <person name="Zhang H."/>
        </authorList>
    </citation>
    <scope>NUCLEOTIDE SEQUENCE [LARGE SCALE GENOMIC DNA]</scope>
</reference>
<feature type="compositionally biased region" description="Low complexity" evidence="1">
    <location>
        <begin position="363"/>
        <end position="377"/>
    </location>
</feature>
<dbReference type="SUPFAM" id="SSF54001">
    <property type="entry name" value="Cysteine proteinases"/>
    <property type="match status" value="1"/>
</dbReference>
<feature type="compositionally biased region" description="Basic and acidic residues" evidence="1">
    <location>
        <begin position="378"/>
        <end position="392"/>
    </location>
</feature>
<dbReference type="Proteomes" id="UP000275267">
    <property type="component" value="Unassembled WGS sequence"/>
</dbReference>
<accession>A0A3L6SLS4</accession>
<dbReference type="PANTHER" id="PTHR34835:SF71">
    <property type="entry name" value="UBIQUITIN-LIKE PROTEASE FAMILY PROFILE DOMAIN-CONTAINING PROTEIN"/>
    <property type="match status" value="1"/>
</dbReference>
<dbReference type="Gene3D" id="3.40.395.10">
    <property type="entry name" value="Adenoviral Proteinase, Chain A"/>
    <property type="match status" value="1"/>
</dbReference>
<dbReference type="InterPro" id="IPR038765">
    <property type="entry name" value="Papain-like_cys_pep_sf"/>
</dbReference>
<organism evidence="2 3">
    <name type="scientific">Panicum miliaceum</name>
    <name type="common">Proso millet</name>
    <name type="synonym">Broomcorn millet</name>
    <dbReference type="NCBI Taxonomy" id="4540"/>
    <lineage>
        <taxon>Eukaryota</taxon>
        <taxon>Viridiplantae</taxon>
        <taxon>Streptophyta</taxon>
        <taxon>Embryophyta</taxon>
        <taxon>Tracheophyta</taxon>
        <taxon>Spermatophyta</taxon>
        <taxon>Magnoliopsida</taxon>
        <taxon>Liliopsida</taxon>
        <taxon>Poales</taxon>
        <taxon>Poaceae</taxon>
        <taxon>PACMAD clade</taxon>
        <taxon>Panicoideae</taxon>
        <taxon>Panicodae</taxon>
        <taxon>Paniceae</taxon>
        <taxon>Panicinae</taxon>
        <taxon>Panicum</taxon>
        <taxon>Panicum sect. Panicum</taxon>
    </lineage>
</organism>
<dbReference type="AlphaFoldDB" id="A0A3L6SLS4"/>